<evidence type="ECO:0000256" key="1">
    <source>
        <dbReference type="ARBA" id="ARBA00001946"/>
    </source>
</evidence>
<evidence type="ECO:0000259" key="9">
    <source>
        <dbReference type="Pfam" id="PF00365"/>
    </source>
</evidence>
<dbReference type="RefSeq" id="WP_096407158.1">
    <property type="nucleotide sequence ID" value="NZ_AP017372.2"/>
</dbReference>
<dbReference type="NCBIfam" id="NF010675">
    <property type="entry name" value="PRK14072.1"/>
    <property type="match status" value="1"/>
</dbReference>
<keyword evidence="8" id="KW-0963">Cytoplasm</keyword>
<comment type="pathway">
    <text evidence="8">Carbohydrate degradation; glycolysis; D-glyceraldehyde 3-phosphate and glycerone phosphate from D-glucose: step 3/4.</text>
</comment>
<dbReference type="InterPro" id="IPR011404">
    <property type="entry name" value="PPi-PFK"/>
</dbReference>
<reference evidence="10" key="1">
    <citation type="submission" date="2016-02" db="EMBL/GenBank/DDBJ databases">
        <title>Halorhodospira halochloris DSM-1059 complete genome, version 2.</title>
        <authorList>
            <person name="Tsukatani Y."/>
        </authorList>
    </citation>
    <scope>NUCLEOTIDE SEQUENCE</scope>
    <source>
        <strain evidence="10">DSM 1059</strain>
    </source>
</reference>
<dbReference type="OrthoDB" id="9802503at2"/>
<evidence type="ECO:0000256" key="6">
    <source>
        <dbReference type="ARBA" id="ARBA00022842"/>
    </source>
</evidence>
<feature type="binding site" evidence="8">
    <location>
        <begin position="189"/>
        <end position="191"/>
    </location>
    <ligand>
        <name>substrate</name>
    </ligand>
</feature>
<keyword evidence="11" id="KW-1185">Reference proteome</keyword>
<dbReference type="InterPro" id="IPR000023">
    <property type="entry name" value="Phosphofructokinase_dom"/>
</dbReference>
<feature type="binding site" evidence="8">
    <location>
        <position position="246"/>
    </location>
    <ligand>
        <name>substrate</name>
    </ligand>
</feature>
<comment type="catalytic activity">
    <reaction evidence="7 8">
        <text>beta-D-fructose 6-phosphate + diphosphate = beta-D-fructose 1,6-bisphosphate + phosphate + H(+)</text>
        <dbReference type="Rhea" id="RHEA:13613"/>
        <dbReference type="ChEBI" id="CHEBI:15378"/>
        <dbReference type="ChEBI" id="CHEBI:32966"/>
        <dbReference type="ChEBI" id="CHEBI:33019"/>
        <dbReference type="ChEBI" id="CHEBI:43474"/>
        <dbReference type="ChEBI" id="CHEBI:57634"/>
        <dbReference type="EC" id="2.7.1.90"/>
    </reaction>
</comment>
<dbReference type="EC" id="2.7.1.90" evidence="8"/>
<sequence length="421" mass="45634">MPNNALYAQSGGVSAVINASAWGVIEAVRGHPAHFSTCYAARNGILGVLNEEIIDLDEEDPLTLASLRHTPGGAFGSCRFDLGDPDTDREQYERLVEVFKAHNIGYFFYNGGGGSMDTALKVSRMGDLMGYPITAVGVPKTIDNDMGYTDTSPGFGSAAKFIATTVREASLDVESAHTSSTRVFIIEVMGRHAGWLAAAAALAQEYDGRPPMLILFPEVPFDKSEFLTNLQMAVHCHGYCVVVAAEGIKNPDGSLFSVAQEHDVYAYTQLGGVAPRLGEMIRQETGHKLHWSVVDYLQRAARHLGAKTDVDQAYAVGRSAVEGVVAGNKSFVPVIKRLSNNPYRWGIDQVPLEQVASIERGMPKEFISPDGFGITAACRDYLRPLIGGEDFPPFESGLPCYPRIRGVLRPQRCPPMAYGSL</sequence>
<evidence type="ECO:0000313" key="10">
    <source>
        <dbReference type="EMBL" id="BAU56816.1"/>
    </source>
</evidence>
<comment type="function">
    <text evidence="2 8">Catalyzes the phosphorylation of D-fructose 6-phosphate, the first committing step of glycolysis. Uses inorganic phosphate (PPi) as phosphoryl donor instead of ATP like common ATP-dependent phosphofructokinases (ATP-PFKs), which renders the reaction reversible, and can thus function both in glycolysis and gluconeogenesis. Consistently, PPi-PFK can replace the enzymes of both the forward (ATP-PFK) and reverse (fructose-bisphosphatase (FBPase)) reactions.</text>
</comment>
<evidence type="ECO:0000256" key="4">
    <source>
        <dbReference type="ARBA" id="ARBA00022723"/>
    </source>
</evidence>
<accession>A0A110B4J0</accession>
<evidence type="ECO:0000256" key="8">
    <source>
        <dbReference type="HAMAP-Rule" id="MF_01978"/>
    </source>
</evidence>
<evidence type="ECO:0000256" key="5">
    <source>
        <dbReference type="ARBA" id="ARBA00022777"/>
    </source>
</evidence>
<dbReference type="Pfam" id="PF00365">
    <property type="entry name" value="PFK"/>
    <property type="match status" value="1"/>
</dbReference>
<dbReference type="EMBL" id="AP017372">
    <property type="protein sequence ID" value="BAU56816.1"/>
    <property type="molecule type" value="Genomic_DNA"/>
</dbReference>
<keyword evidence="6 8" id="KW-0460">Magnesium</keyword>
<dbReference type="PRINTS" id="PR00476">
    <property type="entry name" value="PHFRCTKINASE"/>
</dbReference>
<feature type="site" description="Important for catalytic activity; stabilizes the transition state when the phosphoryl donor is PPi" evidence="8">
    <location>
        <position position="140"/>
    </location>
</feature>
<protein>
    <recommendedName>
        <fullName evidence="8">Pyrophosphate--fructose 6-phosphate 1-phosphotransferase</fullName>
        <ecNumber evidence="8">2.7.1.90</ecNumber>
    </recommendedName>
    <alternativeName>
        <fullName evidence="8">6-phosphofructokinase, pyrophosphate dependent</fullName>
    </alternativeName>
    <alternativeName>
        <fullName evidence="8">PPi-dependent phosphofructokinase</fullName>
        <shortName evidence="8">PPi-PFK</shortName>
    </alternativeName>
    <alternativeName>
        <fullName evidence="8">Pyrophosphate-dependent 6-phosphofructose-1-kinase</fullName>
    </alternativeName>
</protein>
<gene>
    <name evidence="8 10" type="primary">pfp</name>
    <name evidence="10" type="ORF">HH1059_01430</name>
</gene>
<dbReference type="UniPathway" id="UPA00109">
    <property type="reaction ID" value="UER00182"/>
</dbReference>
<feature type="binding site" evidence="8">
    <location>
        <begin position="296"/>
        <end position="299"/>
    </location>
    <ligand>
        <name>substrate</name>
    </ligand>
</feature>
<feature type="binding site" evidence="8">
    <location>
        <begin position="141"/>
        <end position="143"/>
    </location>
    <ligand>
        <name>substrate</name>
    </ligand>
</feature>
<dbReference type="SUPFAM" id="SSF53784">
    <property type="entry name" value="Phosphofructokinase"/>
    <property type="match status" value="1"/>
</dbReference>
<feature type="domain" description="Phosphofructokinase" evidence="9">
    <location>
        <begin position="7"/>
        <end position="302"/>
    </location>
</feature>
<dbReference type="GO" id="GO:0005737">
    <property type="term" value="C:cytoplasm"/>
    <property type="evidence" value="ECO:0007669"/>
    <property type="project" value="UniProtKB-SubCell"/>
</dbReference>
<dbReference type="PIRSF" id="PIRSF036483">
    <property type="entry name" value="PFK_XF0274"/>
    <property type="match status" value="1"/>
</dbReference>
<feature type="binding site" evidence="8">
    <location>
        <position position="12"/>
    </location>
    <ligand>
        <name>diphosphate</name>
        <dbReference type="ChEBI" id="CHEBI:33019"/>
    </ligand>
</feature>
<dbReference type="InterPro" id="IPR022953">
    <property type="entry name" value="ATP_PFK"/>
</dbReference>
<keyword evidence="5 8" id="KW-0418">Kinase</keyword>
<evidence type="ECO:0000256" key="2">
    <source>
        <dbReference type="ARBA" id="ARBA00003138"/>
    </source>
</evidence>
<dbReference type="Gene3D" id="3.40.50.450">
    <property type="match status" value="1"/>
</dbReference>
<organism evidence="10 11">
    <name type="scientific">Halorhodospira halochloris</name>
    <name type="common">Ectothiorhodospira halochloris</name>
    <dbReference type="NCBI Taxonomy" id="1052"/>
    <lineage>
        <taxon>Bacteria</taxon>
        <taxon>Pseudomonadati</taxon>
        <taxon>Pseudomonadota</taxon>
        <taxon>Gammaproteobacteria</taxon>
        <taxon>Chromatiales</taxon>
        <taxon>Ectothiorhodospiraceae</taxon>
        <taxon>Halorhodospira</taxon>
    </lineage>
</organism>
<keyword evidence="3 8" id="KW-0808">Transferase</keyword>
<dbReference type="Gene3D" id="3.40.50.460">
    <property type="entry name" value="Phosphofructokinase domain"/>
    <property type="match status" value="1"/>
</dbReference>
<name>A0A110B4J0_HALHR</name>
<comment type="similarity">
    <text evidence="8">Belongs to the phosphofructokinase type A (PFKA) family. PPi-dependent PFK group II subfamily. Clade 'B2' sub-subfamily.</text>
</comment>
<dbReference type="Proteomes" id="UP000218890">
    <property type="component" value="Chromosome"/>
</dbReference>
<keyword evidence="4 8" id="KW-0479">Metal-binding</keyword>
<dbReference type="PANTHER" id="PTHR45770">
    <property type="entry name" value="ATP-DEPENDENT 6-PHOSPHOFRUCTOKINASE 1"/>
    <property type="match status" value="1"/>
</dbReference>
<feature type="active site" description="Proton acceptor" evidence="8">
    <location>
        <position position="143"/>
    </location>
</feature>
<dbReference type="GO" id="GO:0006002">
    <property type="term" value="P:fructose 6-phosphate metabolic process"/>
    <property type="evidence" value="ECO:0007669"/>
    <property type="project" value="InterPro"/>
</dbReference>
<evidence type="ECO:0000256" key="7">
    <source>
        <dbReference type="ARBA" id="ARBA00048072"/>
    </source>
</evidence>
<dbReference type="InterPro" id="IPR035966">
    <property type="entry name" value="PKF_sf"/>
</dbReference>
<evidence type="ECO:0000256" key="3">
    <source>
        <dbReference type="ARBA" id="ARBA00022679"/>
    </source>
</evidence>
<proteinExistence type="inferred from homology"/>
<dbReference type="KEGG" id="hhk:HH1059_01430"/>
<evidence type="ECO:0000313" key="11">
    <source>
        <dbReference type="Proteomes" id="UP000218890"/>
    </source>
</evidence>
<comment type="subunit">
    <text evidence="8">Homodimer.</text>
</comment>
<comment type="activity regulation">
    <text evidence="8">Non-allosteric.</text>
</comment>
<comment type="subcellular location">
    <subcellularLocation>
        <location evidence="8">Cytoplasm</location>
    </subcellularLocation>
</comment>
<comment type="cofactor">
    <cofactor evidence="1 8">
        <name>Mg(2+)</name>
        <dbReference type="ChEBI" id="CHEBI:18420"/>
    </cofactor>
</comment>
<keyword evidence="8" id="KW-0324">Glycolysis</keyword>
<dbReference type="AlphaFoldDB" id="A0A110B4J0"/>
<comment type="caution">
    <text evidence="8">Lacks conserved residue(s) required for the propagation of feature annotation.</text>
</comment>
<dbReference type="GO" id="GO:0046872">
    <property type="term" value="F:metal ion binding"/>
    <property type="evidence" value="ECO:0007669"/>
    <property type="project" value="UniProtKB-KW"/>
</dbReference>
<dbReference type="GO" id="GO:0047334">
    <property type="term" value="F:diphosphate-fructose-6-phosphate 1-phosphotransferase activity"/>
    <property type="evidence" value="ECO:0007669"/>
    <property type="project" value="UniProtKB-EC"/>
</dbReference>
<dbReference type="HAMAP" id="MF_01978">
    <property type="entry name" value="Phosphofructokinase_II_B2"/>
    <property type="match status" value="1"/>
</dbReference>
<dbReference type="InterPro" id="IPR050929">
    <property type="entry name" value="PFKA"/>
</dbReference>
<dbReference type="GO" id="GO:0003872">
    <property type="term" value="F:6-phosphofructokinase activity"/>
    <property type="evidence" value="ECO:0007669"/>
    <property type="project" value="UniProtKB-UniRule"/>
</dbReference>